<dbReference type="PANTHER" id="PTHR18934">
    <property type="entry name" value="ATP-DEPENDENT RNA HELICASE"/>
    <property type="match status" value="1"/>
</dbReference>
<dbReference type="GO" id="GO:0004386">
    <property type="term" value="F:helicase activity"/>
    <property type="evidence" value="ECO:0007669"/>
    <property type="project" value="UniProtKB-KW"/>
</dbReference>
<evidence type="ECO:0000256" key="4">
    <source>
        <dbReference type="ARBA" id="ARBA00022840"/>
    </source>
</evidence>
<dbReference type="CDD" id="cd18791">
    <property type="entry name" value="SF2_C_RHA"/>
    <property type="match status" value="1"/>
</dbReference>
<protein>
    <submittedName>
        <fullName evidence="6">ATP-dependent RNA helicase dhx33</fullName>
    </submittedName>
</protein>
<dbReference type="InterPro" id="IPR042035">
    <property type="entry name" value="DEAH_win-hel_dom"/>
</dbReference>
<feature type="domain" description="Helicase C-terminal" evidence="5">
    <location>
        <begin position="45"/>
        <end position="217"/>
    </location>
</feature>
<keyword evidence="3 6" id="KW-0347">Helicase</keyword>
<dbReference type="Gene3D" id="1.10.10.2130">
    <property type="entry name" value="DEAH helicase family, winged-helix domain"/>
    <property type="match status" value="1"/>
</dbReference>
<evidence type="ECO:0000256" key="1">
    <source>
        <dbReference type="ARBA" id="ARBA00022741"/>
    </source>
</evidence>
<evidence type="ECO:0000256" key="3">
    <source>
        <dbReference type="ARBA" id="ARBA00022806"/>
    </source>
</evidence>
<keyword evidence="1" id="KW-0547">Nucleotide-binding</keyword>
<accession>A0ABV2AST7</accession>
<evidence type="ECO:0000313" key="6">
    <source>
        <dbReference type="EMBL" id="MES1922725.1"/>
    </source>
</evidence>
<evidence type="ECO:0000256" key="2">
    <source>
        <dbReference type="ARBA" id="ARBA00022801"/>
    </source>
</evidence>
<gene>
    <name evidence="6" type="primary">DHX33_2</name>
    <name evidence="6" type="ORF">MHBO_004248</name>
</gene>
<organism evidence="6 7">
    <name type="scientific">Bonamia ostreae</name>
    <dbReference type="NCBI Taxonomy" id="126728"/>
    <lineage>
        <taxon>Eukaryota</taxon>
        <taxon>Sar</taxon>
        <taxon>Rhizaria</taxon>
        <taxon>Endomyxa</taxon>
        <taxon>Ascetosporea</taxon>
        <taxon>Haplosporida</taxon>
        <taxon>Bonamia</taxon>
    </lineage>
</organism>
<dbReference type="SMART" id="SM00490">
    <property type="entry name" value="HELICc"/>
    <property type="match status" value="1"/>
</dbReference>
<reference evidence="6 7" key="1">
    <citation type="journal article" date="2024" name="BMC Biol.">
        <title>Comparative genomics of Ascetosporea gives new insight into the evolutionary basis for animal parasitism in Rhizaria.</title>
        <authorList>
            <person name="Hiltunen Thoren M."/>
            <person name="Onut-Brannstrom I."/>
            <person name="Alfjorden A."/>
            <person name="Peckova H."/>
            <person name="Swords F."/>
            <person name="Hooper C."/>
            <person name="Holzer A.S."/>
            <person name="Bass D."/>
            <person name="Burki F."/>
        </authorList>
    </citation>
    <scope>NUCLEOTIDE SEQUENCE [LARGE SCALE GENOMIC DNA]</scope>
    <source>
        <strain evidence="6">20-A016</strain>
    </source>
</reference>
<keyword evidence="7" id="KW-1185">Reference proteome</keyword>
<dbReference type="PANTHER" id="PTHR18934:SF99">
    <property type="entry name" value="ATP-DEPENDENT RNA HELICASE DHX37-RELATED"/>
    <property type="match status" value="1"/>
</dbReference>
<evidence type="ECO:0000313" key="7">
    <source>
        <dbReference type="Proteomes" id="UP001439008"/>
    </source>
</evidence>
<keyword evidence="4" id="KW-0067">ATP-binding</keyword>
<dbReference type="EMBL" id="JBDODL010003512">
    <property type="protein sequence ID" value="MES1922725.1"/>
    <property type="molecule type" value="Genomic_DNA"/>
</dbReference>
<sequence length="253" mass="28921">FFTNSQIISAEGRIFNVKEKFLETRETDPVDAAIITILQIHTENNINDDQKFTKNGHILVFFSGQDEIERAKAILKKKITQFPNFCANLRIYPIFSALPTKKQIKVFEKVPKNIRKVILATNIAETSITIDEVEFVVDCGYSKKRFYDFKSGVDVMVNGLITKSEANQRKGRAGRVTNGVCYRLYTEEVYEQMREDIVPEILRTNLSTIIILLKSLGIKKMSELEFIDSPDKDSMNRSCKNLMYLGAISKNGK</sequence>
<keyword evidence="2" id="KW-0378">Hydrolase</keyword>
<dbReference type="SUPFAM" id="SSF52540">
    <property type="entry name" value="P-loop containing nucleoside triphosphate hydrolases"/>
    <property type="match status" value="1"/>
</dbReference>
<dbReference type="InterPro" id="IPR001650">
    <property type="entry name" value="Helicase_C-like"/>
</dbReference>
<comment type="caution">
    <text evidence="6">The sequence shown here is derived from an EMBL/GenBank/DDBJ whole genome shotgun (WGS) entry which is preliminary data.</text>
</comment>
<feature type="non-terminal residue" evidence="6">
    <location>
        <position position="253"/>
    </location>
</feature>
<dbReference type="Proteomes" id="UP001439008">
    <property type="component" value="Unassembled WGS sequence"/>
</dbReference>
<feature type="non-terminal residue" evidence="6">
    <location>
        <position position="1"/>
    </location>
</feature>
<proteinExistence type="predicted"/>
<dbReference type="Pfam" id="PF00271">
    <property type="entry name" value="Helicase_C"/>
    <property type="match status" value="1"/>
</dbReference>
<dbReference type="InterPro" id="IPR027417">
    <property type="entry name" value="P-loop_NTPase"/>
</dbReference>
<dbReference type="Gene3D" id="3.40.50.300">
    <property type="entry name" value="P-loop containing nucleotide triphosphate hydrolases"/>
    <property type="match status" value="1"/>
</dbReference>
<dbReference type="PROSITE" id="PS51194">
    <property type="entry name" value="HELICASE_CTER"/>
    <property type="match status" value="1"/>
</dbReference>
<evidence type="ECO:0000259" key="5">
    <source>
        <dbReference type="PROSITE" id="PS51194"/>
    </source>
</evidence>
<name>A0ABV2AST7_9EUKA</name>